<accession>A0A645CB14</accession>
<organism evidence="1">
    <name type="scientific">bioreactor metagenome</name>
    <dbReference type="NCBI Taxonomy" id="1076179"/>
    <lineage>
        <taxon>unclassified sequences</taxon>
        <taxon>metagenomes</taxon>
        <taxon>ecological metagenomes</taxon>
    </lineage>
</organism>
<sequence>MVQNDIENDLNPRFVQRFYRVAKLIKRTLRRTGIGRMQCKHRYRVVAPIVRQPQPLKPWFAGKMRHRQQLQRGNAETLEIVDHHRMTQRFVGSANLFRQVRMQIRQPFDMRFVNYGIAPRRARRGIILPVIMVGHHHALQRDGGIIMVIRFI</sequence>
<evidence type="ECO:0000313" key="1">
    <source>
        <dbReference type="EMBL" id="MPM74129.1"/>
    </source>
</evidence>
<dbReference type="AlphaFoldDB" id="A0A645CB14"/>
<reference evidence="1" key="1">
    <citation type="submission" date="2019-08" db="EMBL/GenBank/DDBJ databases">
        <authorList>
            <person name="Kucharzyk K."/>
            <person name="Murdoch R.W."/>
            <person name="Higgins S."/>
            <person name="Loffler F."/>
        </authorList>
    </citation>
    <scope>NUCLEOTIDE SEQUENCE</scope>
</reference>
<protein>
    <submittedName>
        <fullName evidence="1">Uncharacterized protein</fullName>
    </submittedName>
</protein>
<name>A0A645CB14_9ZZZZ</name>
<proteinExistence type="predicted"/>
<comment type="caution">
    <text evidence="1">The sequence shown here is derived from an EMBL/GenBank/DDBJ whole genome shotgun (WGS) entry which is preliminary data.</text>
</comment>
<dbReference type="AntiFam" id="ANF00082">
    <property type="entry name" value="Shadow ORF (opposite glgX)"/>
</dbReference>
<gene>
    <name evidence="1" type="ORF">SDC9_121114</name>
</gene>
<dbReference type="EMBL" id="VSSQ01025767">
    <property type="protein sequence ID" value="MPM74129.1"/>
    <property type="molecule type" value="Genomic_DNA"/>
</dbReference>